<feature type="signal peptide" evidence="1">
    <location>
        <begin position="1"/>
        <end position="18"/>
    </location>
</feature>
<gene>
    <name evidence="2" type="ORF">C8A03DRAFT_16817</name>
</gene>
<dbReference type="EMBL" id="MU860186">
    <property type="protein sequence ID" value="KAK4236545.1"/>
    <property type="molecule type" value="Genomic_DNA"/>
</dbReference>
<organism evidence="2 3">
    <name type="scientific">Achaetomium macrosporum</name>
    <dbReference type="NCBI Taxonomy" id="79813"/>
    <lineage>
        <taxon>Eukaryota</taxon>
        <taxon>Fungi</taxon>
        <taxon>Dikarya</taxon>
        <taxon>Ascomycota</taxon>
        <taxon>Pezizomycotina</taxon>
        <taxon>Sordariomycetes</taxon>
        <taxon>Sordariomycetidae</taxon>
        <taxon>Sordariales</taxon>
        <taxon>Chaetomiaceae</taxon>
        <taxon>Achaetomium</taxon>
    </lineage>
</organism>
<reference evidence="2" key="2">
    <citation type="submission" date="2023-05" db="EMBL/GenBank/DDBJ databases">
        <authorList>
            <consortium name="Lawrence Berkeley National Laboratory"/>
            <person name="Steindorff A."/>
            <person name="Hensen N."/>
            <person name="Bonometti L."/>
            <person name="Westerberg I."/>
            <person name="Brannstrom I.O."/>
            <person name="Guillou S."/>
            <person name="Cros-Aarteil S."/>
            <person name="Calhoun S."/>
            <person name="Haridas S."/>
            <person name="Kuo A."/>
            <person name="Mondo S."/>
            <person name="Pangilinan J."/>
            <person name="Riley R."/>
            <person name="Labutti K."/>
            <person name="Andreopoulos B."/>
            <person name="Lipzen A."/>
            <person name="Chen C."/>
            <person name="Yanf M."/>
            <person name="Daum C."/>
            <person name="Ng V."/>
            <person name="Clum A."/>
            <person name="Ohm R."/>
            <person name="Martin F."/>
            <person name="Silar P."/>
            <person name="Natvig D."/>
            <person name="Lalanne C."/>
            <person name="Gautier V."/>
            <person name="Ament-Velasquez S.L."/>
            <person name="Kruys A."/>
            <person name="Hutchinson M.I."/>
            <person name="Powell A.J."/>
            <person name="Barry K."/>
            <person name="Miller A.N."/>
            <person name="Grigoriev I.V."/>
            <person name="Debuchy R."/>
            <person name="Gladieux P."/>
            <person name="Thoren M.H."/>
            <person name="Johannesson H."/>
        </authorList>
    </citation>
    <scope>NUCLEOTIDE SEQUENCE</scope>
    <source>
        <strain evidence="2">CBS 532.94</strain>
    </source>
</reference>
<accession>A0AAN7C7B6</accession>
<proteinExistence type="predicted"/>
<keyword evidence="1" id="KW-0732">Signal</keyword>
<dbReference type="Proteomes" id="UP001303760">
    <property type="component" value="Unassembled WGS sequence"/>
</dbReference>
<comment type="caution">
    <text evidence="2">The sequence shown here is derived from an EMBL/GenBank/DDBJ whole genome shotgun (WGS) entry which is preliminary data.</text>
</comment>
<evidence type="ECO:0000313" key="3">
    <source>
        <dbReference type="Proteomes" id="UP001303760"/>
    </source>
</evidence>
<reference evidence="2" key="1">
    <citation type="journal article" date="2023" name="Mol. Phylogenet. Evol.">
        <title>Genome-scale phylogeny and comparative genomics of the fungal order Sordariales.</title>
        <authorList>
            <person name="Hensen N."/>
            <person name="Bonometti L."/>
            <person name="Westerberg I."/>
            <person name="Brannstrom I.O."/>
            <person name="Guillou S."/>
            <person name="Cros-Aarteil S."/>
            <person name="Calhoun S."/>
            <person name="Haridas S."/>
            <person name="Kuo A."/>
            <person name="Mondo S."/>
            <person name="Pangilinan J."/>
            <person name="Riley R."/>
            <person name="LaButti K."/>
            <person name="Andreopoulos B."/>
            <person name="Lipzen A."/>
            <person name="Chen C."/>
            <person name="Yan M."/>
            <person name="Daum C."/>
            <person name="Ng V."/>
            <person name="Clum A."/>
            <person name="Steindorff A."/>
            <person name="Ohm R.A."/>
            <person name="Martin F."/>
            <person name="Silar P."/>
            <person name="Natvig D.O."/>
            <person name="Lalanne C."/>
            <person name="Gautier V."/>
            <person name="Ament-Velasquez S.L."/>
            <person name="Kruys A."/>
            <person name="Hutchinson M.I."/>
            <person name="Powell A.J."/>
            <person name="Barry K."/>
            <person name="Miller A.N."/>
            <person name="Grigoriev I.V."/>
            <person name="Debuchy R."/>
            <person name="Gladieux P."/>
            <person name="Hiltunen Thoren M."/>
            <person name="Johannesson H."/>
        </authorList>
    </citation>
    <scope>NUCLEOTIDE SEQUENCE</scope>
    <source>
        <strain evidence="2">CBS 532.94</strain>
    </source>
</reference>
<name>A0AAN7C7B6_9PEZI</name>
<sequence>MPSFLLALFSLLPALGLTAGPSASPKPSVSASLQNRNNCAETLVLICYGTSGGEAQNISINDIAYAAAYLRSVAEENSDPLWTMPPEAGCSEWTIPIPESRTLLALAKHVNPRTNSSVTYYDLARTLDGGGADGSALDVAASLLGACGANGGQMGVTVDADDPAYKTTDYVGSGAKHQDIIIKLVRNPKF</sequence>
<keyword evidence="3" id="KW-1185">Reference proteome</keyword>
<feature type="chain" id="PRO_5042837555" evidence="1">
    <location>
        <begin position="19"/>
        <end position="190"/>
    </location>
</feature>
<evidence type="ECO:0000256" key="1">
    <source>
        <dbReference type="SAM" id="SignalP"/>
    </source>
</evidence>
<evidence type="ECO:0000313" key="2">
    <source>
        <dbReference type="EMBL" id="KAK4236545.1"/>
    </source>
</evidence>
<dbReference type="AlphaFoldDB" id="A0AAN7C7B6"/>
<protein>
    <submittedName>
        <fullName evidence="2">Uncharacterized protein</fullName>
    </submittedName>
</protein>